<dbReference type="Proteomes" id="UP000437862">
    <property type="component" value="Chromosome"/>
</dbReference>
<protein>
    <recommendedName>
        <fullName evidence="4">Sel1 repeat family protein</fullName>
    </recommendedName>
</protein>
<evidence type="ECO:0008006" key="4">
    <source>
        <dbReference type="Google" id="ProtNLM"/>
    </source>
</evidence>
<dbReference type="EMBL" id="CP046904">
    <property type="protein sequence ID" value="QGZ39618.1"/>
    <property type="molecule type" value="Genomic_DNA"/>
</dbReference>
<accession>A0ABX6FQK7</accession>
<evidence type="ECO:0000256" key="1">
    <source>
        <dbReference type="SAM" id="SignalP"/>
    </source>
</evidence>
<evidence type="ECO:0000313" key="3">
    <source>
        <dbReference type="Proteomes" id="UP000437862"/>
    </source>
</evidence>
<evidence type="ECO:0000313" key="2">
    <source>
        <dbReference type="EMBL" id="QGZ39618.1"/>
    </source>
</evidence>
<proteinExistence type="predicted"/>
<gene>
    <name evidence="2" type="ORF">GO485_11550</name>
</gene>
<sequence>MQKSMLAAAIALAIFGQAAQAVPADQLSPEELASLSWLGPLPDEVDQRAIEAFFDGLNGELPENPEEAVEQFRCRLPAELGPVPMMDAVIRFAQDAEAAREDEVLRRGVFTAAAQGNWMARSLVFELVMRSTKTGPVERRAAQLMAYAQRNKVGSAYVFWATALAAGYGGSARFDHRKGLPVYAALHGSYAAQRGVGESLIATRQSNLMRIGENMVRCAETALPGSKSSTVDAVGPDMKKAAHLATGGFSGTGGDRWT</sequence>
<feature type="chain" id="PRO_5045501562" description="Sel1 repeat family protein" evidence="1">
    <location>
        <begin position="22"/>
        <end position="258"/>
    </location>
</feature>
<keyword evidence="3" id="KW-1185">Reference proteome</keyword>
<dbReference type="RefSeq" id="WP_145874308.1">
    <property type="nucleotide sequence ID" value="NZ_CP046904.1"/>
</dbReference>
<name>A0ABX6FQK7_9BURK</name>
<keyword evidence="1" id="KW-0732">Signal</keyword>
<organism evidence="2 3">
    <name type="scientific">Pseudoduganella flava</name>
    <dbReference type="NCBI Taxonomy" id="871742"/>
    <lineage>
        <taxon>Bacteria</taxon>
        <taxon>Pseudomonadati</taxon>
        <taxon>Pseudomonadota</taxon>
        <taxon>Betaproteobacteria</taxon>
        <taxon>Burkholderiales</taxon>
        <taxon>Oxalobacteraceae</taxon>
        <taxon>Telluria group</taxon>
        <taxon>Pseudoduganella</taxon>
    </lineage>
</organism>
<feature type="signal peptide" evidence="1">
    <location>
        <begin position="1"/>
        <end position="21"/>
    </location>
</feature>
<reference evidence="2 3" key="1">
    <citation type="submission" date="2019-12" db="EMBL/GenBank/DDBJ databases">
        <title>Draft Genome Sequences of Six Type Strains of the Genus Massilia.</title>
        <authorList>
            <person name="Miess H."/>
            <person name="Frediansyah A."/>
            <person name="Goeker M."/>
            <person name="Gross H."/>
        </authorList>
    </citation>
    <scope>NUCLEOTIDE SEQUENCE [LARGE SCALE GENOMIC DNA]</scope>
    <source>
        <strain evidence="2 3">DSM 26639</strain>
    </source>
</reference>